<comment type="caution">
    <text evidence="1">The sequence shown here is derived from an EMBL/GenBank/DDBJ whole genome shotgun (WGS) entry which is preliminary data.</text>
</comment>
<reference evidence="1 2" key="1">
    <citation type="journal article" date="2024" name="Nat. Commun.">
        <title>Phylogenomics reveals the evolutionary origins of lichenization in chlorophyte algae.</title>
        <authorList>
            <person name="Puginier C."/>
            <person name="Libourel C."/>
            <person name="Otte J."/>
            <person name="Skaloud P."/>
            <person name="Haon M."/>
            <person name="Grisel S."/>
            <person name="Petersen M."/>
            <person name="Berrin J.G."/>
            <person name="Delaux P.M."/>
            <person name="Dal Grande F."/>
            <person name="Keller J."/>
        </authorList>
    </citation>
    <scope>NUCLEOTIDE SEQUENCE [LARGE SCALE GENOMIC DNA]</scope>
    <source>
        <strain evidence="1 2">SAG 2043</strain>
    </source>
</reference>
<organism evidence="1 2">
    <name type="scientific">[Myrmecia] bisecta</name>
    <dbReference type="NCBI Taxonomy" id="41462"/>
    <lineage>
        <taxon>Eukaryota</taxon>
        <taxon>Viridiplantae</taxon>
        <taxon>Chlorophyta</taxon>
        <taxon>core chlorophytes</taxon>
        <taxon>Trebouxiophyceae</taxon>
        <taxon>Trebouxiales</taxon>
        <taxon>Trebouxiaceae</taxon>
        <taxon>Myrmecia</taxon>
    </lineage>
</organism>
<sequence length="68" mass="7721">MEVPRGPCIRCRLAFGFWPEQSTEAVGANRPPDFLGQPGGWRSERKMGRHCLWANPRRPVPGNLLSIY</sequence>
<name>A0AAW1Q167_9CHLO</name>
<evidence type="ECO:0000313" key="1">
    <source>
        <dbReference type="EMBL" id="KAK9814208.1"/>
    </source>
</evidence>
<accession>A0AAW1Q167</accession>
<proteinExistence type="predicted"/>
<protein>
    <submittedName>
        <fullName evidence="1">Uncharacterized protein</fullName>
    </submittedName>
</protein>
<evidence type="ECO:0000313" key="2">
    <source>
        <dbReference type="Proteomes" id="UP001489004"/>
    </source>
</evidence>
<dbReference type="AlphaFoldDB" id="A0AAW1Q167"/>
<keyword evidence="2" id="KW-1185">Reference proteome</keyword>
<dbReference type="EMBL" id="JALJOR010000007">
    <property type="protein sequence ID" value="KAK9814208.1"/>
    <property type="molecule type" value="Genomic_DNA"/>
</dbReference>
<gene>
    <name evidence="1" type="ORF">WJX72_002307</name>
</gene>
<dbReference type="Proteomes" id="UP001489004">
    <property type="component" value="Unassembled WGS sequence"/>
</dbReference>